<dbReference type="InterPro" id="IPR032444">
    <property type="entry name" value="Keratin_2_head"/>
</dbReference>
<dbReference type="FunFam" id="1.20.5.1160:FF:000001">
    <property type="entry name" value="Keratin type II"/>
    <property type="match status" value="1"/>
</dbReference>
<comment type="caution">
    <text evidence="15">The sequence shown here is derived from an EMBL/GenBank/DDBJ whole genome shotgun (WGS) entry which is preliminary data.</text>
</comment>
<dbReference type="GO" id="GO:0016363">
    <property type="term" value="C:nuclear matrix"/>
    <property type="evidence" value="ECO:0007669"/>
    <property type="project" value="UniProtKB-SubCell"/>
</dbReference>
<dbReference type="Pfam" id="PF00038">
    <property type="entry name" value="Filament"/>
    <property type="match status" value="1"/>
</dbReference>
<protein>
    <recommendedName>
        <fullName evidence="10">Keratin, type II cytoskeletal 8</fullName>
    </recommendedName>
    <alternativeName>
        <fullName evidence="12">Cytokeratin-8</fullName>
    </alternativeName>
    <alternativeName>
        <fullName evidence="11">Keratin-8</fullName>
    </alternativeName>
    <alternativeName>
        <fullName evidence="13">Type-II keratin Kb8</fullName>
    </alternativeName>
</protein>
<evidence type="ECO:0000256" key="7">
    <source>
        <dbReference type="ARBA" id="ARBA00023054"/>
    </source>
</evidence>
<reference evidence="15 16" key="1">
    <citation type="journal article" date="2020" name="Nature">
        <title>Six reference-quality genomes reveal evolution of bat adaptations.</title>
        <authorList>
            <person name="Jebb D."/>
            <person name="Huang Z."/>
            <person name="Pippel M."/>
            <person name="Hughes G.M."/>
            <person name="Lavrichenko K."/>
            <person name="Devanna P."/>
            <person name="Winkler S."/>
            <person name="Jermiin L.S."/>
            <person name="Skirmuntt E.C."/>
            <person name="Katzourakis A."/>
            <person name="Burkitt-Gray L."/>
            <person name="Ray D.A."/>
            <person name="Sullivan K.A.M."/>
            <person name="Roscito J.G."/>
            <person name="Kirilenko B.M."/>
            <person name="Davalos L.M."/>
            <person name="Corthals A.P."/>
            <person name="Power M.L."/>
            <person name="Jones G."/>
            <person name="Ransome R.D."/>
            <person name="Dechmann D.K.N."/>
            <person name="Locatelli A.G."/>
            <person name="Puechmaille S.J."/>
            <person name="Fedrigo O."/>
            <person name="Jarvis E.D."/>
            <person name="Hiller M."/>
            <person name="Vernes S.C."/>
            <person name="Myers E.W."/>
            <person name="Teeling E.C."/>
        </authorList>
    </citation>
    <scope>NUCLEOTIDE SEQUENCE [LARGE SCALE GENOMIC DNA]</scope>
    <source>
        <strain evidence="15">MPipKuh1</strain>
        <tissue evidence="15">Flight muscle</tissue>
    </source>
</reference>
<keyword evidence="6" id="KW-0403">Intermediate filament</keyword>
<dbReference type="InterPro" id="IPR039008">
    <property type="entry name" value="IF_rod_dom"/>
</dbReference>
<evidence type="ECO:0000256" key="2">
    <source>
        <dbReference type="ARBA" id="ARBA00004496"/>
    </source>
</evidence>
<evidence type="ECO:0000313" key="16">
    <source>
        <dbReference type="Proteomes" id="UP000558488"/>
    </source>
</evidence>
<evidence type="ECO:0000256" key="11">
    <source>
        <dbReference type="ARBA" id="ARBA00042886"/>
    </source>
</evidence>
<accession>A0A7J7ZJY6</accession>
<proteinExistence type="predicted"/>
<evidence type="ECO:0000256" key="6">
    <source>
        <dbReference type="ARBA" id="ARBA00022754"/>
    </source>
</evidence>
<dbReference type="PANTHER" id="PTHR45616">
    <property type="entry name" value="GATA-TYPE DOMAIN-CONTAINING PROTEIN"/>
    <property type="match status" value="1"/>
</dbReference>
<gene>
    <name evidence="15" type="ORF">mPipKuh1_009628</name>
</gene>
<comment type="function">
    <text evidence="9">Together with KRT19, helps to link the contractile apparatus to dystrophin at the costameres of striated muscle.</text>
</comment>
<dbReference type="Pfam" id="PF16208">
    <property type="entry name" value="Keratin_2_head"/>
    <property type="match status" value="1"/>
</dbReference>
<dbReference type="SUPFAM" id="SSF57997">
    <property type="entry name" value="Tropomyosin"/>
    <property type="match status" value="1"/>
</dbReference>
<dbReference type="SMART" id="SM01391">
    <property type="entry name" value="Filament"/>
    <property type="match status" value="1"/>
</dbReference>
<evidence type="ECO:0000256" key="4">
    <source>
        <dbReference type="ARBA" id="ARBA00022490"/>
    </source>
</evidence>
<evidence type="ECO:0000259" key="14">
    <source>
        <dbReference type="PROSITE" id="PS51842"/>
    </source>
</evidence>
<keyword evidence="5" id="KW-0416">Keratin</keyword>
<dbReference type="EMBL" id="JACAGB010000003">
    <property type="protein sequence ID" value="KAF6374409.1"/>
    <property type="molecule type" value="Genomic_DNA"/>
</dbReference>
<evidence type="ECO:0000256" key="9">
    <source>
        <dbReference type="ARBA" id="ARBA00037766"/>
    </source>
</evidence>
<dbReference type="GO" id="GO:0005737">
    <property type="term" value="C:cytoplasm"/>
    <property type="evidence" value="ECO:0007669"/>
    <property type="project" value="UniProtKB-SubCell"/>
</dbReference>
<dbReference type="InterPro" id="IPR003054">
    <property type="entry name" value="Keratin_II"/>
</dbReference>
<keyword evidence="7" id="KW-0175">Coiled coil</keyword>
<dbReference type="GO" id="GO:0005654">
    <property type="term" value="C:nucleoplasm"/>
    <property type="evidence" value="ECO:0007669"/>
    <property type="project" value="UniProtKB-SubCell"/>
</dbReference>
<dbReference type="Gene3D" id="1.20.5.1160">
    <property type="entry name" value="Vasodilator-stimulated phosphoprotein"/>
    <property type="match status" value="1"/>
</dbReference>
<dbReference type="AlphaFoldDB" id="A0A7J7ZJY6"/>
<dbReference type="SUPFAM" id="SSF64593">
    <property type="entry name" value="Intermediate filament protein, coiled coil region"/>
    <property type="match status" value="1"/>
</dbReference>
<comment type="subcellular location">
    <subcellularLocation>
        <location evidence="2">Cytoplasm</location>
    </subcellularLocation>
    <subcellularLocation>
        <location evidence="1">Nucleus matrix</location>
    </subcellularLocation>
    <subcellularLocation>
        <location evidence="3">Nucleus</location>
        <location evidence="3">Nucleoplasm</location>
    </subcellularLocation>
</comment>
<evidence type="ECO:0000256" key="1">
    <source>
        <dbReference type="ARBA" id="ARBA00004109"/>
    </source>
</evidence>
<dbReference type="PROSITE" id="PS51842">
    <property type="entry name" value="IF_ROD_2"/>
    <property type="match status" value="1"/>
</dbReference>
<evidence type="ECO:0000313" key="15">
    <source>
        <dbReference type="EMBL" id="KAF6374409.1"/>
    </source>
</evidence>
<dbReference type="GO" id="GO:0045095">
    <property type="term" value="C:keratin filament"/>
    <property type="evidence" value="ECO:0007669"/>
    <property type="project" value="InterPro"/>
</dbReference>
<dbReference type="PRINTS" id="PR01276">
    <property type="entry name" value="TYPE2KERATIN"/>
</dbReference>
<keyword evidence="16" id="KW-1185">Reference proteome</keyword>
<dbReference type="Proteomes" id="UP000558488">
    <property type="component" value="Unassembled WGS sequence"/>
</dbReference>
<evidence type="ECO:0000256" key="5">
    <source>
        <dbReference type="ARBA" id="ARBA00022744"/>
    </source>
</evidence>
<name>A0A7J7ZJY6_PIPKU</name>
<organism evidence="15 16">
    <name type="scientific">Pipistrellus kuhlii</name>
    <name type="common">Kuhl's pipistrelle</name>
    <dbReference type="NCBI Taxonomy" id="59472"/>
    <lineage>
        <taxon>Eukaryota</taxon>
        <taxon>Metazoa</taxon>
        <taxon>Chordata</taxon>
        <taxon>Craniata</taxon>
        <taxon>Vertebrata</taxon>
        <taxon>Euteleostomi</taxon>
        <taxon>Mammalia</taxon>
        <taxon>Eutheria</taxon>
        <taxon>Laurasiatheria</taxon>
        <taxon>Chiroptera</taxon>
        <taxon>Yangochiroptera</taxon>
        <taxon>Vespertilionidae</taxon>
        <taxon>Pipistrellus</taxon>
    </lineage>
</organism>
<evidence type="ECO:0000256" key="3">
    <source>
        <dbReference type="ARBA" id="ARBA00004642"/>
    </source>
</evidence>
<evidence type="ECO:0000256" key="13">
    <source>
        <dbReference type="ARBA" id="ARBA00043133"/>
    </source>
</evidence>
<feature type="domain" description="IF rod" evidence="14">
    <location>
        <begin position="28"/>
        <end position="213"/>
    </location>
</feature>
<keyword evidence="8" id="KW-0539">Nucleus</keyword>
<dbReference type="PANTHER" id="PTHR45616:SF26">
    <property type="entry name" value="KERATIN, TYPE II CYTOSKELETAL 8"/>
    <property type="match status" value="1"/>
</dbReference>
<evidence type="ECO:0000256" key="8">
    <source>
        <dbReference type="ARBA" id="ARBA00023242"/>
    </source>
</evidence>
<keyword evidence="4" id="KW-0963">Cytoplasm</keyword>
<evidence type="ECO:0000256" key="10">
    <source>
        <dbReference type="ARBA" id="ARBA00039429"/>
    </source>
</evidence>
<evidence type="ECO:0000256" key="12">
    <source>
        <dbReference type="ARBA" id="ARBA00042964"/>
    </source>
</evidence>
<sequence length="213" mass="24804">MAVQVNQSLLSPLKLEVDPNIQVVHNQEKGHIKTLNNKLASFINKMWCLEQQNKILKTKWNLLQQQKMTLSNMDNMFESLINILQRQLDTLGQEKLRPEARFGSMQGLVEDLKNKYEEQIHKRTEMENEFVLIKKDVVEAYMNRVELESHLEGLTDDINFYRQLCEEEVCELQSQTSNTSVELSKDNHRSLDLEGIIAEVKDPYEDNANRALG</sequence>